<dbReference type="PANTHER" id="PTHR32182:SF0">
    <property type="entry name" value="DNA REPLICATION AND REPAIR PROTEIN RECF"/>
    <property type="match status" value="1"/>
</dbReference>
<evidence type="ECO:0000256" key="1">
    <source>
        <dbReference type="ARBA" id="ARBA00022763"/>
    </source>
</evidence>
<comment type="caution">
    <text evidence="5">The sequence shown here is derived from an EMBL/GenBank/DDBJ whole genome shotgun (WGS) entry which is preliminary data.</text>
</comment>
<dbReference type="PANTHER" id="PTHR32182">
    <property type="entry name" value="DNA REPLICATION AND REPAIR PROTEIN RECF"/>
    <property type="match status" value="1"/>
</dbReference>
<keyword evidence="3" id="KW-0742">SOS response</keyword>
<dbReference type="Gene3D" id="3.40.50.300">
    <property type="entry name" value="P-loop containing nucleotide triphosphate hydrolases"/>
    <property type="match status" value="2"/>
</dbReference>
<reference evidence="5 7" key="1">
    <citation type="submission" date="2018-03" db="EMBL/GenBank/DDBJ databases">
        <title>Genomic Encyclopedia of Archaeal and Bacterial Type Strains, Phase II (KMG-II): from individual species to whole genera.</title>
        <authorList>
            <person name="Goeker M."/>
        </authorList>
    </citation>
    <scope>NUCLEOTIDE SEQUENCE [LARGE SCALE GENOMIC DNA]</scope>
    <source>
        <strain evidence="5 7">DSM 21548</strain>
    </source>
</reference>
<evidence type="ECO:0000313" key="8">
    <source>
        <dbReference type="Proteomes" id="UP000268291"/>
    </source>
</evidence>
<feature type="domain" description="RecF/RecN/SMC N-terminal" evidence="4">
    <location>
        <begin position="4"/>
        <end position="621"/>
    </location>
</feature>
<organism evidence="5 7">
    <name type="scientific">Labedella gwakjiensis</name>
    <dbReference type="NCBI Taxonomy" id="390269"/>
    <lineage>
        <taxon>Bacteria</taxon>
        <taxon>Bacillati</taxon>
        <taxon>Actinomycetota</taxon>
        <taxon>Actinomycetes</taxon>
        <taxon>Micrococcales</taxon>
        <taxon>Microbacteriaceae</taxon>
        <taxon>Labedella</taxon>
    </lineage>
</organism>
<name>A0A2P8GRH5_9MICO</name>
<evidence type="ECO:0000259" key="4">
    <source>
        <dbReference type="Pfam" id="PF02463"/>
    </source>
</evidence>
<accession>A0A2P8GRH5</accession>
<dbReference type="EMBL" id="RZGY01000001">
    <property type="protein sequence ID" value="RUQ85527.1"/>
    <property type="molecule type" value="Genomic_DNA"/>
</dbReference>
<dbReference type="AlphaFoldDB" id="A0A2P8GRH5"/>
<dbReference type="Pfam" id="PF02463">
    <property type="entry name" value="SMC_N"/>
    <property type="match status" value="1"/>
</dbReference>
<dbReference type="EMBL" id="PYAU01000001">
    <property type="protein sequence ID" value="PSL36561.1"/>
    <property type="molecule type" value="Genomic_DNA"/>
</dbReference>
<keyword evidence="1" id="KW-0227">DNA damage</keyword>
<dbReference type="Proteomes" id="UP000268291">
    <property type="component" value="Unassembled WGS sequence"/>
</dbReference>
<dbReference type="InterPro" id="IPR003395">
    <property type="entry name" value="RecF/RecN/SMC_N"/>
</dbReference>
<evidence type="ECO:0000313" key="5">
    <source>
        <dbReference type="EMBL" id="PSL36561.1"/>
    </source>
</evidence>
<dbReference type="RefSeq" id="WP_106561821.1">
    <property type="nucleotide sequence ID" value="NZ_PYAU01000001.1"/>
</dbReference>
<sequence length="813" mass="88274">MIQLEHLHMEDFRGIRVLDLPLRSKSFAIHGPNGSGKSGVVDAIDFALSGSIHRLLGAGTGGVTLVKHGPHVHKRDDPGAAVVELTVKDIVTGDTAVLRRSIKDPGEFTLDPDTEPMRASIAEAQVHPELTLSRREIIKYVLSKPGERAQEVQALLKLDRLDEFRKLLKSSLTKTSGALTTATTERSTAETNFAAHLGIGELLSESIAREINARRAVLGADPLTDVTIDTNFEEGLTAAGEAGTFNLATALLEVAGLIDAVDDTTELAAKQTALATIAQELADDPTLLEALKHQQLVDAGLAALVDGHCPLCDHDWEDIDTLRAHLTEKLEHSRSAVGVRTQLLAAATAYRTGLRELKESIDKAIPFATSHGDDTLPHLLSNFSASISAHNQAVGTTPESVLAAADALASSIFAIESDTRRLVGDLDTTLKALPDQTASTAARTYLAIAQDRWARVRVARAQATKATAVRDNAQIIYDQYCAVSDTALKELYESVEADFSRYYQIINSDDEGHFTAELKPTSGSLDLTVDFYGIGKFPPTAYHSEGHQDGMGVCLYLALVKQLLGEGFRYAVLDDVVMSVDVNHRRQFCELLKSEFPDVQFIITTHDVVWARQMQSAGLITSKSQARFYGWTVDGGPVYEQGDIWERIDEDLAKEDVAGAAHKLRRRLEAAAADIAEAIGGKVPFRGDNNYDLSVLLSAVKGRHGDLLAKAAAAANSWGDETAVEVVKTKKAERAAIVPEQESEVWLVNSMVHNNDWANASVNDLEPVLDATRAFLDLFTCDNPDCGGWIYTGWPEDALRCDCGNYNLNLKKK</sequence>
<dbReference type="GO" id="GO:0009432">
    <property type="term" value="P:SOS response"/>
    <property type="evidence" value="ECO:0007669"/>
    <property type="project" value="UniProtKB-KW"/>
</dbReference>
<dbReference type="InterPro" id="IPR027417">
    <property type="entry name" value="P-loop_NTPase"/>
</dbReference>
<protein>
    <submittedName>
        <fullName evidence="6">Chromosome segregation protein SMC</fullName>
    </submittedName>
    <submittedName>
        <fullName evidence="5">RecF/RecN/SMC family protein</fullName>
    </submittedName>
</protein>
<gene>
    <name evidence="5" type="ORF">CLV49_0153</name>
    <name evidence="6" type="ORF">ELQ93_00300</name>
</gene>
<dbReference type="GO" id="GO:0000731">
    <property type="term" value="P:DNA synthesis involved in DNA repair"/>
    <property type="evidence" value="ECO:0007669"/>
    <property type="project" value="TreeGrafter"/>
</dbReference>
<evidence type="ECO:0000313" key="6">
    <source>
        <dbReference type="EMBL" id="RUQ85527.1"/>
    </source>
</evidence>
<evidence type="ECO:0000313" key="7">
    <source>
        <dbReference type="Proteomes" id="UP000241203"/>
    </source>
</evidence>
<keyword evidence="2" id="KW-0234">DNA repair</keyword>
<evidence type="ECO:0000256" key="2">
    <source>
        <dbReference type="ARBA" id="ARBA00023204"/>
    </source>
</evidence>
<dbReference type="SUPFAM" id="SSF52540">
    <property type="entry name" value="P-loop containing nucleoside triphosphate hydrolases"/>
    <property type="match status" value="1"/>
</dbReference>
<dbReference type="Proteomes" id="UP000241203">
    <property type="component" value="Unassembled WGS sequence"/>
</dbReference>
<evidence type="ECO:0000256" key="3">
    <source>
        <dbReference type="ARBA" id="ARBA00023236"/>
    </source>
</evidence>
<dbReference type="GO" id="GO:0006302">
    <property type="term" value="P:double-strand break repair"/>
    <property type="evidence" value="ECO:0007669"/>
    <property type="project" value="TreeGrafter"/>
</dbReference>
<reference evidence="6 8" key="2">
    <citation type="submission" date="2018-12" db="EMBL/GenBank/DDBJ databases">
        <authorList>
            <person name="hu s."/>
            <person name="Xu Y."/>
            <person name="Xu B."/>
            <person name="Li F."/>
        </authorList>
    </citation>
    <scope>NUCLEOTIDE SEQUENCE [LARGE SCALE GENOMIC DNA]</scope>
    <source>
        <strain evidence="6 8">KSW2-17</strain>
    </source>
</reference>
<keyword evidence="8" id="KW-1185">Reference proteome</keyword>
<proteinExistence type="predicted"/>